<comment type="caution">
    <text evidence="2">The sequence shown here is derived from an EMBL/GenBank/DDBJ whole genome shotgun (WGS) entry which is preliminary data.</text>
</comment>
<reference evidence="2 3" key="1">
    <citation type="journal article" date="2018" name="PLoS Pathog.">
        <title>Evolution of structural diversity of trichothecenes, a family of toxins produced by plant pathogenic and entomopathogenic fungi.</title>
        <authorList>
            <person name="Proctor R.H."/>
            <person name="McCormick S.P."/>
            <person name="Kim H.S."/>
            <person name="Cardoza R.E."/>
            <person name="Stanley A.M."/>
            <person name="Lindo L."/>
            <person name="Kelly A."/>
            <person name="Brown D.W."/>
            <person name="Lee T."/>
            <person name="Vaughan M.M."/>
            <person name="Alexander N.J."/>
            <person name="Busman M."/>
            <person name="Gutierrez S."/>
        </authorList>
    </citation>
    <scope>NUCLEOTIDE SEQUENCE [LARGE SCALE GENOMIC DNA]</scope>
    <source>
        <strain evidence="2 3">NRRL 13405</strain>
    </source>
</reference>
<feature type="region of interest" description="Disordered" evidence="1">
    <location>
        <begin position="1"/>
        <end position="33"/>
    </location>
</feature>
<keyword evidence="3" id="KW-1185">Reference proteome</keyword>
<proteinExistence type="predicted"/>
<dbReference type="Proteomes" id="UP000265631">
    <property type="component" value="Unassembled WGS sequence"/>
</dbReference>
<organism evidence="2 3">
    <name type="scientific">Fusarium flagelliforme</name>
    <dbReference type="NCBI Taxonomy" id="2675880"/>
    <lineage>
        <taxon>Eukaryota</taxon>
        <taxon>Fungi</taxon>
        <taxon>Dikarya</taxon>
        <taxon>Ascomycota</taxon>
        <taxon>Pezizomycotina</taxon>
        <taxon>Sordariomycetes</taxon>
        <taxon>Hypocreomycetidae</taxon>
        <taxon>Hypocreales</taxon>
        <taxon>Nectriaceae</taxon>
        <taxon>Fusarium</taxon>
        <taxon>Fusarium incarnatum-equiseti species complex</taxon>
    </lineage>
</organism>
<name>A0A395MB96_9HYPO</name>
<sequence>MPPGTGQRAPLSDVDSNIQTASRNGQRKRKLRNVVFDDSDLESIPDLPDPPQHIHSYIDDDVQLVPQLKRQRAAQQAADQADDGMAIYELVDLVEDTKDGDCVDIEDDPWQAFCEAPAMVGRRE</sequence>
<dbReference type="EMBL" id="PXXK01000441">
    <property type="protein sequence ID" value="RFN44359.1"/>
    <property type="molecule type" value="Genomic_DNA"/>
</dbReference>
<evidence type="ECO:0000256" key="1">
    <source>
        <dbReference type="SAM" id="MobiDB-lite"/>
    </source>
</evidence>
<protein>
    <submittedName>
        <fullName evidence="2">Uncharacterized protein</fullName>
    </submittedName>
</protein>
<dbReference type="AlphaFoldDB" id="A0A395MB96"/>
<evidence type="ECO:0000313" key="3">
    <source>
        <dbReference type="Proteomes" id="UP000265631"/>
    </source>
</evidence>
<evidence type="ECO:0000313" key="2">
    <source>
        <dbReference type="EMBL" id="RFN44359.1"/>
    </source>
</evidence>
<gene>
    <name evidence="2" type="ORF">FIE12Z_11401</name>
</gene>
<feature type="compositionally biased region" description="Polar residues" evidence="1">
    <location>
        <begin position="14"/>
        <end position="24"/>
    </location>
</feature>
<accession>A0A395MB96</accession>